<evidence type="ECO:0000256" key="3">
    <source>
        <dbReference type="ARBA" id="ARBA00022692"/>
    </source>
</evidence>
<dbReference type="InterPro" id="IPR052159">
    <property type="entry name" value="Competence_DNA_uptake"/>
</dbReference>
<evidence type="ECO:0000256" key="1">
    <source>
        <dbReference type="ARBA" id="ARBA00004651"/>
    </source>
</evidence>
<feature type="transmembrane region" description="Helical" evidence="6">
    <location>
        <begin position="312"/>
        <end position="340"/>
    </location>
</feature>
<protein>
    <submittedName>
        <fullName evidence="8">DNA internalization-related competence protein ComEC/Rec2</fullName>
    </submittedName>
</protein>
<organism evidence="8 9">
    <name type="scientific">Pseudothauera lacus</name>
    <dbReference type="NCBI Taxonomy" id="2136175"/>
    <lineage>
        <taxon>Bacteria</taxon>
        <taxon>Pseudomonadati</taxon>
        <taxon>Pseudomonadota</taxon>
        <taxon>Betaproteobacteria</taxon>
        <taxon>Rhodocyclales</taxon>
        <taxon>Zoogloeaceae</taxon>
        <taxon>Pseudothauera</taxon>
    </lineage>
</organism>
<keyword evidence="4 6" id="KW-1133">Transmembrane helix</keyword>
<dbReference type="InterPro" id="IPR025405">
    <property type="entry name" value="DUF4131"/>
</dbReference>
<feature type="transmembrane region" description="Helical" evidence="6">
    <location>
        <begin position="247"/>
        <end position="270"/>
    </location>
</feature>
<feature type="transmembrane region" description="Helical" evidence="6">
    <location>
        <begin position="443"/>
        <end position="461"/>
    </location>
</feature>
<proteinExistence type="predicted"/>
<feature type="transmembrane region" description="Helical" evidence="6">
    <location>
        <begin position="346"/>
        <end position="367"/>
    </location>
</feature>
<dbReference type="Proteomes" id="UP000241193">
    <property type="component" value="Unassembled WGS sequence"/>
</dbReference>
<evidence type="ECO:0000256" key="6">
    <source>
        <dbReference type="SAM" id="Phobius"/>
    </source>
</evidence>
<dbReference type="InterPro" id="IPR001279">
    <property type="entry name" value="Metallo-B-lactamas"/>
</dbReference>
<dbReference type="NCBIfam" id="TIGR00360">
    <property type="entry name" value="ComEC_N-term"/>
    <property type="match status" value="1"/>
</dbReference>
<evidence type="ECO:0000256" key="4">
    <source>
        <dbReference type="ARBA" id="ARBA00022989"/>
    </source>
</evidence>
<feature type="transmembrane region" description="Helical" evidence="6">
    <location>
        <begin position="408"/>
        <end position="431"/>
    </location>
</feature>
<reference evidence="8 9" key="1">
    <citation type="submission" date="2018-03" db="EMBL/GenBank/DDBJ databases">
        <authorList>
            <person name="Keele B.F."/>
        </authorList>
    </citation>
    <scope>NUCLEOTIDE SEQUENCE [LARGE SCALE GENOMIC DNA]</scope>
    <source>
        <strain evidence="8 9">D20</strain>
    </source>
</reference>
<comment type="caution">
    <text evidence="8">The sequence shown here is derived from an EMBL/GenBank/DDBJ whole genome shotgun (WGS) entry which is preliminary data.</text>
</comment>
<dbReference type="Pfam" id="PF03772">
    <property type="entry name" value="Competence"/>
    <property type="match status" value="1"/>
</dbReference>
<evidence type="ECO:0000313" key="9">
    <source>
        <dbReference type="Proteomes" id="UP000241193"/>
    </source>
</evidence>
<feature type="domain" description="Metallo-beta-lactamase" evidence="7">
    <location>
        <begin position="523"/>
        <end position="717"/>
    </location>
</feature>
<dbReference type="GO" id="GO:0030420">
    <property type="term" value="P:establishment of competence for transformation"/>
    <property type="evidence" value="ECO:0007669"/>
    <property type="project" value="InterPro"/>
</dbReference>
<dbReference type="SUPFAM" id="SSF56281">
    <property type="entry name" value="Metallo-hydrolase/oxidoreductase"/>
    <property type="match status" value="1"/>
</dbReference>
<dbReference type="InterPro" id="IPR004797">
    <property type="entry name" value="Competence_ComEC/Rec2"/>
</dbReference>
<evidence type="ECO:0000259" key="7">
    <source>
        <dbReference type="SMART" id="SM00849"/>
    </source>
</evidence>
<keyword evidence="2" id="KW-1003">Cell membrane</keyword>
<dbReference type="Pfam" id="PF00753">
    <property type="entry name" value="Lactamase_B"/>
    <property type="match status" value="1"/>
</dbReference>
<dbReference type="SMART" id="SM00849">
    <property type="entry name" value="Lactamase_B"/>
    <property type="match status" value="1"/>
</dbReference>
<comment type="subcellular location">
    <subcellularLocation>
        <location evidence="1">Cell membrane</location>
        <topology evidence="1">Multi-pass membrane protein</topology>
    </subcellularLocation>
</comment>
<keyword evidence="3 6" id="KW-0812">Transmembrane</keyword>
<feature type="transmembrane region" description="Helical" evidence="6">
    <location>
        <begin position="276"/>
        <end position="300"/>
    </location>
</feature>
<dbReference type="InterPro" id="IPR004477">
    <property type="entry name" value="ComEC_N"/>
</dbReference>
<keyword evidence="5 6" id="KW-0472">Membrane</keyword>
<gene>
    <name evidence="8" type="ORF">C8261_01845</name>
</gene>
<dbReference type="InterPro" id="IPR035681">
    <property type="entry name" value="ComA-like_MBL"/>
</dbReference>
<accession>A0A2T4IKB2</accession>
<evidence type="ECO:0000313" key="8">
    <source>
        <dbReference type="EMBL" id="PTD98176.1"/>
    </source>
</evidence>
<dbReference type="NCBIfam" id="TIGR00361">
    <property type="entry name" value="ComEC_Rec2"/>
    <property type="match status" value="1"/>
</dbReference>
<evidence type="ECO:0000256" key="5">
    <source>
        <dbReference type="ARBA" id="ARBA00023136"/>
    </source>
</evidence>
<dbReference type="Pfam" id="PF13567">
    <property type="entry name" value="DUF4131"/>
    <property type="match status" value="1"/>
</dbReference>
<reference evidence="8 9" key="2">
    <citation type="submission" date="2018-04" db="EMBL/GenBank/DDBJ databases">
        <title>Thauera lacus sp. nov., isolated from an saline lake in Inner Mongolia, China.</title>
        <authorList>
            <person name="Liang Q.-Y."/>
        </authorList>
    </citation>
    <scope>NUCLEOTIDE SEQUENCE [LARGE SCALE GENOMIC DNA]</scope>
    <source>
        <strain evidence="8 9">D20</strain>
    </source>
</reference>
<sequence length="773" mass="82754">MHFAIIAFALGIWLQQQAPSLLPLSWLALAALPAAAVQFLGVRRGSAGGYWRRASWLMLALLAGAAWTGVRAEWRLADSLPAALEGRDVTVHGIVDGLPQTLPNGVRFVFRVDAGEAAAPRRIQLSWYGGAELPALRPGQRWTLTVRLRRPHGFSNPHGFDYEAWLLERGVRATGYVRRGDNRLLGEGEGGMLARVHGWRHDIRARFAHTLGEAPYAGMLIALAVGDQRAIPRAQWEVFRRVGVNHLVAISGLHVSLVALFAGGLVAALWRRLPTLALRLATPRAAALAALLAAFAYALLAGMGVPVQRALCMLAVVALALLGGWQLRPAVVLALALLVVLVIDPWAVLGAGFWLSFGAVAVILMVLSGRTGVLSGWRAALRVQLAITVALVPALLVLFQAFSLVSPLANALAIPLVSFAIAPLALVAAVLPVEALLHLAHALTAVMMMALEWLAGLPFAFHRQAAPPPWLTAAALAGVAWLLLPRGTPARLAGVLALLPLLWWAPPRPPPGAFVATVLDVGQGQAIHVQTATHDLLLDAGPPYGEGADAGERVVLPYLNAIGVRALDRLLISHGDADHAGGVASVLEELPVAGLLGSLLPGHPLAAHPEVAFTHCSSGQRWQWDGVSFAVLHPDMERPRMRRENDNSCVLQVAAGGMALLVSSDIERAAEREMLAREGEALRSTVVVAPHHGSRSSSLPALVDAIGAQAVIYSVGYRNSFGHPHPEVQARWQAAAARDWRTDRDGALRLRMDAGGWQIEAQRSVRRRYWHGR</sequence>
<dbReference type="InterPro" id="IPR036866">
    <property type="entry name" value="RibonucZ/Hydroxyglut_hydro"/>
</dbReference>
<keyword evidence="9" id="KW-1185">Reference proteome</keyword>
<dbReference type="PANTHER" id="PTHR30619">
    <property type="entry name" value="DNA INTERNALIZATION/COMPETENCE PROTEIN COMEC/REC2"/>
    <property type="match status" value="1"/>
</dbReference>
<dbReference type="OrthoDB" id="9761531at2"/>
<dbReference type="EMBL" id="PZKC01000001">
    <property type="protein sequence ID" value="PTD98176.1"/>
    <property type="molecule type" value="Genomic_DNA"/>
</dbReference>
<name>A0A2T4IKB2_9RHOO</name>
<dbReference type="PANTHER" id="PTHR30619:SF1">
    <property type="entry name" value="RECOMBINATION PROTEIN 2"/>
    <property type="match status" value="1"/>
</dbReference>
<evidence type="ECO:0000256" key="2">
    <source>
        <dbReference type="ARBA" id="ARBA00022475"/>
    </source>
</evidence>
<dbReference type="GO" id="GO:0005886">
    <property type="term" value="C:plasma membrane"/>
    <property type="evidence" value="ECO:0007669"/>
    <property type="project" value="UniProtKB-SubCell"/>
</dbReference>
<dbReference type="CDD" id="cd07731">
    <property type="entry name" value="ComA-like_MBL-fold"/>
    <property type="match status" value="1"/>
</dbReference>
<feature type="transmembrane region" description="Helical" evidence="6">
    <location>
        <begin position="379"/>
        <end position="402"/>
    </location>
</feature>
<dbReference type="Gene3D" id="3.60.15.10">
    <property type="entry name" value="Ribonuclease Z/Hydroxyacylglutathione hydrolase-like"/>
    <property type="match status" value="1"/>
</dbReference>
<dbReference type="RefSeq" id="WP_107491936.1">
    <property type="nucleotide sequence ID" value="NZ_PZKC01000001.1"/>
</dbReference>
<dbReference type="AlphaFoldDB" id="A0A2T4IKB2"/>